<evidence type="ECO:0000313" key="7">
    <source>
        <dbReference type="Proteomes" id="UP000765509"/>
    </source>
</evidence>
<dbReference type="OrthoDB" id="428177at2759"/>
<dbReference type="GO" id="GO:0006080">
    <property type="term" value="P:substituted mannan metabolic process"/>
    <property type="evidence" value="ECO:0007669"/>
    <property type="project" value="InterPro"/>
</dbReference>
<comment type="similarity">
    <text evidence="1 4">Belongs to the glycosyl hydrolase 26 family.</text>
</comment>
<dbReference type="Proteomes" id="UP000765509">
    <property type="component" value="Unassembled WGS sequence"/>
</dbReference>
<accession>A0A9Q3H203</accession>
<keyword evidence="3 4" id="KW-0326">Glycosidase</keyword>
<keyword evidence="2 4" id="KW-0378">Hydrolase</keyword>
<dbReference type="InterPro" id="IPR017853">
    <property type="entry name" value="GH"/>
</dbReference>
<evidence type="ECO:0000256" key="2">
    <source>
        <dbReference type="ARBA" id="ARBA00022801"/>
    </source>
</evidence>
<dbReference type="Gene3D" id="3.20.20.80">
    <property type="entry name" value="Glycosidases"/>
    <property type="match status" value="1"/>
</dbReference>
<dbReference type="AlphaFoldDB" id="A0A9Q3H203"/>
<dbReference type="PANTHER" id="PTHR40079">
    <property type="entry name" value="MANNAN ENDO-1,4-BETA-MANNOSIDASE E-RELATED"/>
    <property type="match status" value="1"/>
</dbReference>
<evidence type="ECO:0000256" key="4">
    <source>
        <dbReference type="PROSITE-ProRule" id="PRU01100"/>
    </source>
</evidence>
<reference evidence="6" key="1">
    <citation type="submission" date="2021-03" db="EMBL/GenBank/DDBJ databases">
        <title>Draft genome sequence of rust myrtle Austropuccinia psidii MF-1, a brazilian biotype.</title>
        <authorList>
            <person name="Quecine M.C."/>
            <person name="Pachon D.M.R."/>
            <person name="Bonatelli M.L."/>
            <person name="Correr F.H."/>
            <person name="Franceschini L.M."/>
            <person name="Leite T.F."/>
            <person name="Margarido G.R.A."/>
            <person name="Almeida C.A."/>
            <person name="Ferrarezi J.A."/>
            <person name="Labate C.A."/>
        </authorList>
    </citation>
    <scope>NUCLEOTIDE SEQUENCE</scope>
    <source>
        <strain evidence="6">MF-1</strain>
    </source>
</reference>
<dbReference type="SUPFAM" id="SSF51445">
    <property type="entry name" value="(Trans)glycosidases"/>
    <property type="match status" value="1"/>
</dbReference>
<proteinExistence type="inferred from homology"/>
<feature type="active site" description="Proton donor" evidence="4">
    <location>
        <position position="197"/>
    </location>
</feature>
<dbReference type="EMBL" id="AVOT02008983">
    <property type="protein sequence ID" value="MBW0487119.1"/>
    <property type="molecule type" value="Genomic_DNA"/>
</dbReference>
<comment type="caution">
    <text evidence="6">The sequence shown here is derived from an EMBL/GenBank/DDBJ whole genome shotgun (WGS) entry which is preliminary data.</text>
</comment>
<dbReference type="PROSITE" id="PS51764">
    <property type="entry name" value="GH26"/>
    <property type="match status" value="1"/>
</dbReference>
<gene>
    <name evidence="6" type="ORF">O181_026834</name>
</gene>
<protein>
    <recommendedName>
        <fullName evidence="5">GH26 domain-containing protein</fullName>
    </recommendedName>
</protein>
<dbReference type="PANTHER" id="PTHR40079:SF6">
    <property type="entry name" value="GH26 DOMAIN-CONTAINING PROTEIN"/>
    <property type="match status" value="1"/>
</dbReference>
<evidence type="ECO:0000259" key="5">
    <source>
        <dbReference type="PROSITE" id="PS51764"/>
    </source>
</evidence>
<name>A0A9Q3H203_9BASI</name>
<organism evidence="6 7">
    <name type="scientific">Austropuccinia psidii MF-1</name>
    <dbReference type="NCBI Taxonomy" id="1389203"/>
    <lineage>
        <taxon>Eukaryota</taxon>
        <taxon>Fungi</taxon>
        <taxon>Dikarya</taxon>
        <taxon>Basidiomycota</taxon>
        <taxon>Pucciniomycotina</taxon>
        <taxon>Pucciniomycetes</taxon>
        <taxon>Pucciniales</taxon>
        <taxon>Sphaerophragmiaceae</taxon>
        <taxon>Austropuccinia</taxon>
    </lineage>
</organism>
<feature type="domain" description="GH26" evidence="5">
    <location>
        <begin position="70"/>
        <end position="370"/>
    </location>
</feature>
<dbReference type="InterPro" id="IPR000805">
    <property type="entry name" value="Glyco_hydro_26"/>
</dbReference>
<evidence type="ECO:0000256" key="3">
    <source>
        <dbReference type="ARBA" id="ARBA00023295"/>
    </source>
</evidence>
<sequence>MVALSSIYVAIPTVGSSKVISNPTFQFKTSLQRQKSITNHSLSHLSTRKIHFRKSKISLANNEPMGKQNSVLGALTHQLNPTSLRKDGIYFGFLPDEGDAGGRRQTMQQLNLAFGGRSAAYGWYAQVYNGSLFDGRQLLEVLEDVKACNCVFQPAVMPVGGWAGLTRSDNRQAIAIAQVMKKFTDHGIPVWLRFAHEMNYYQTVGPYTGTPEDFKEGWDVVAEACRLIAPTVKMWWSPNVASAENYAQYTPRNMSTVHLVGVDFYPKTPEAGAPFIETMKNFHDTYAAPERVFAIGETGLGFPGTTEDKLFWLHQLVSAMTEMNHALSISWFNYQKEHDYQLISLTNFTVNEPVKDFFWNNGPLKHNFTR</sequence>
<dbReference type="GO" id="GO:0016985">
    <property type="term" value="F:mannan endo-1,4-beta-mannosidase activity"/>
    <property type="evidence" value="ECO:0007669"/>
    <property type="project" value="InterPro"/>
</dbReference>
<dbReference type="InterPro" id="IPR022790">
    <property type="entry name" value="GH26_dom"/>
</dbReference>
<evidence type="ECO:0000256" key="1">
    <source>
        <dbReference type="ARBA" id="ARBA00007754"/>
    </source>
</evidence>
<keyword evidence="7" id="KW-1185">Reference proteome</keyword>
<feature type="active site" description="Nucleophile" evidence="4">
    <location>
        <position position="297"/>
    </location>
</feature>
<evidence type="ECO:0000313" key="6">
    <source>
        <dbReference type="EMBL" id="MBW0487119.1"/>
    </source>
</evidence>